<sequence>FHKRHWVELVQRGSVLVHKQKRRQALLAQPVAALVVGVIHGGKASFALSRRGK</sequence>
<organism evidence="1 2">
    <name type="scientific">Dissostichus eleginoides</name>
    <name type="common">Patagonian toothfish</name>
    <name type="synonym">Dissostichus amissus</name>
    <dbReference type="NCBI Taxonomy" id="100907"/>
    <lineage>
        <taxon>Eukaryota</taxon>
        <taxon>Metazoa</taxon>
        <taxon>Chordata</taxon>
        <taxon>Craniata</taxon>
        <taxon>Vertebrata</taxon>
        <taxon>Euteleostomi</taxon>
        <taxon>Actinopterygii</taxon>
        <taxon>Neopterygii</taxon>
        <taxon>Teleostei</taxon>
        <taxon>Neoteleostei</taxon>
        <taxon>Acanthomorphata</taxon>
        <taxon>Eupercaria</taxon>
        <taxon>Perciformes</taxon>
        <taxon>Notothenioidei</taxon>
        <taxon>Nototheniidae</taxon>
        <taxon>Dissostichus</taxon>
    </lineage>
</organism>
<name>A0AAD9FHQ3_DISEL</name>
<keyword evidence="2" id="KW-1185">Reference proteome</keyword>
<dbReference type="Proteomes" id="UP001228049">
    <property type="component" value="Unassembled WGS sequence"/>
</dbReference>
<feature type="non-terminal residue" evidence="1">
    <location>
        <position position="1"/>
    </location>
</feature>
<reference evidence="1" key="1">
    <citation type="submission" date="2023-04" db="EMBL/GenBank/DDBJ databases">
        <title>Chromosome-level genome of Chaenocephalus aceratus.</title>
        <authorList>
            <person name="Park H."/>
        </authorList>
    </citation>
    <scope>NUCLEOTIDE SEQUENCE</scope>
    <source>
        <strain evidence="1">DE</strain>
        <tissue evidence="1">Muscle</tissue>
    </source>
</reference>
<accession>A0AAD9FHQ3</accession>
<protein>
    <submittedName>
        <fullName evidence="1">Cell wall synthesis protein CwsA</fullName>
    </submittedName>
</protein>
<dbReference type="EMBL" id="JASDAP010000006">
    <property type="protein sequence ID" value="KAK1901791.1"/>
    <property type="molecule type" value="Genomic_DNA"/>
</dbReference>
<feature type="non-terminal residue" evidence="1">
    <location>
        <position position="53"/>
    </location>
</feature>
<dbReference type="AlphaFoldDB" id="A0AAD9FHQ3"/>
<comment type="caution">
    <text evidence="1">The sequence shown here is derived from an EMBL/GenBank/DDBJ whole genome shotgun (WGS) entry which is preliminary data.</text>
</comment>
<gene>
    <name evidence="1" type="ORF">KUDE01_004756</name>
</gene>
<proteinExistence type="predicted"/>
<evidence type="ECO:0000313" key="2">
    <source>
        <dbReference type="Proteomes" id="UP001228049"/>
    </source>
</evidence>
<evidence type="ECO:0000313" key="1">
    <source>
        <dbReference type="EMBL" id="KAK1901791.1"/>
    </source>
</evidence>